<reference evidence="2" key="1">
    <citation type="submission" date="2016-11" db="UniProtKB">
        <authorList>
            <consortium name="WormBaseParasite"/>
        </authorList>
    </citation>
    <scope>IDENTIFICATION</scope>
</reference>
<keyword evidence="1" id="KW-1185">Reference proteome</keyword>
<organism evidence="1 2">
    <name type="scientific">Macrostomum lignano</name>
    <dbReference type="NCBI Taxonomy" id="282301"/>
    <lineage>
        <taxon>Eukaryota</taxon>
        <taxon>Metazoa</taxon>
        <taxon>Spiralia</taxon>
        <taxon>Lophotrochozoa</taxon>
        <taxon>Platyhelminthes</taxon>
        <taxon>Rhabditophora</taxon>
        <taxon>Macrostomorpha</taxon>
        <taxon>Macrostomida</taxon>
        <taxon>Macrostomidae</taxon>
        <taxon>Macrostomum</taxon>
    </lineage>
</organism>
<dbReference type="WBParaSite" id="maker-uti_cns_0045388-snap-gene-2.21-mRNA-1">
    <property type="protein sequence ID" value="maker-uti_cns_0045388-snap-gene-2.21-mRNA-1"/>
    <property type="gene ID" value="maker-uti_cns_0045388-snap-gene-2.21"/>
</dbReference>
<protein>
    <submittedName>
        <fullName evidence="2">Integrase</fullName>
    </submittedName>
</protein>
<dbReference type="Proteomes" id="UP000095280">
    <property type="component" value="Unplaced"/>
</dbReference>
<name>A0A1I8J0I9_9PLAT</name>
<sequence>MRLRPRVDSEGLWYTKKATDINTLGPMLKRISASAELSRPYLAHCLRPTVVTELHEARIPTDYREDKYIGEKVHQG</sequence>
<evidence type="ECO:0000313" key="2">
    <source>
        <dbReference type="WBParaSite" id="maker-uti_cns_0045388-snap-gene-2.21-mRNA-1"/>
    </source>
</evidence>
<dbReference type="AlphaFoldDB" id="A0A1I8J0I9"/>
<proteinExistence type="predicted"/>
<evidence type="ECO:0000313" key="1">
    <source>
        <dbReference type="Proteomes" id="UP000095280"/>
    </source>
</evidence>
<accession>A0A1I8J0I9</accession>